<dbReference type="PANTHER" id="PTHR43775:SF51">
    <property type="entry name" value="INACTIVE PHENOLPHTHIOCEROL SYNTHESIS POLYKETIDE SYNTHASE TYPE I PKS1-RELATED"/>
    <property type="match status" value="1"/>
</dbReference>
<dbReference type="PROSITE" id="PS00012">
    <property type="entry name" value="PHOSPHOPANTETHEINE"/>
    <property type="match status" value="1"/>
</dbReference>
<feature type="region of interest" description="Disordered" evidence="5">
    <location>
        <begin position="631"/>
        <end position="665"/>
    </location>
</feature>
<dbReference type="Gene3D" id="3.40.50.720">
    <property type="entry name" value="NAD(P)-binding Rossmann-like Domain"/>
    <property type="match status" value="1"/>
</dbReference>
<dbReference type="Proteomes" id="UP001523219">
    <property type="component" value="Unassembled WGS sequence"/>
</dbReference>
<dbReference type="InterPro" id="IPR020806">
    <property type="entry name" value="PKS_PP-bd"/>
</dbReference>
<evidence type="ECO:0000256" key="1">
    <source>
        <dbReference type="ARBA" id="ARBA00022450"/>
    </source>
</evidence>
<dbReference type="PANTHER" id="PTHR43775">
    <property type="entry name" value="FATTY ACID SYNTHASE"/>
    <property type="match status" value="1"/>
</dbReference>
<dbReference type="InterPro" id="IPR036291">
    <property type="entry name" value="NAD(P)-bd_dom_sf"/>
</dbReference>
<dbReference type="EMBL" id="JAMWMR010000075">
    <property type="protein sequence ID" value="MCN9245009.1"/>
    <property type="molecule type" value="Genomic_DNA"/>
</dbReference>
<dbReference type="SMART" id="SM00823">
    <property type="entry name" value="PKS_PP"/>
    <property type="match status" value="1"/>
</dbReference>
<dbReference type="InterPro" id="IPR009081">
    <property type="entry name" value="PP-bd_ACP"/>
</dbReference>
<keyword evidence="1" id="KW-0596">Phosphopantetheine</keyword>
<dbReference type="Pfam" id="PF00550">
    <property type="entry name" value="PP-binding"/>
    <property type="match status" value="1"/>
</dbReference>
<evidence type="ECO:0000256" key="4">
    <source>
        <dbReference type="ARBA" id="ARBA00023268"/>
    </source>
</evidence>
<evidence type="ECO:0000259" key="6">
    <source>
        <dbReference type="PROSITE" id="PS50075"/>
    </source>
</evidence>
<sequence length="678" mass="70523">PYAFQYERYWLQSAPSQVAVGDSWRYRITWKPVPLPVEPGGPVLAGRWLVVADAGADVADLTKVWEAAGAQVVAVEVAADEERAGLAARLPQAEAEGVVGVVSLLSSAAATLVLIQALGDAGVEAPLWCVTRGAVSAARDDGAADPALAMIWGLGRVAALEHPERWGGLVDLPTEAGGADWGRLGSVLPQASGAGEDQLALRDSGVFGRRLVRAPLGGRRPVRDWSSSGTVLVTGGTGALGGKVARWAAEQGAEHVVLVSRSGADAPGADRLVQDLAERGTRVTVTACDVADREAMARVLAAVPEDAPLTAVFHTAGTPGGLSLDATGPEDVRRTLRAKTEGAQVLDELLRGTPLDAFVLYSSNAGVWGSGSQGVYAAANAYLDALAARRRARGETATSVAWGLWAGDGMGEGADDTYWQRRGIRPMHDERALEELRKALEHDETFVAVADVDWKTFAPAFTVSRPSVLVEDVPEARQALAAPEAPASDAPGGPGTPSALAAVAALPAAERERALVDLVLTHAAVVLGHSSPDRLTGDRAFMEIGFDSLTAVQLRNRLSTAIGTTLPTTVVFDYPTPAALAAHLLQEHVAPPTIAPTDWEGQVRQALAELPLDRLREAALLDDLLRLIGVGPEPAPGSPDAPAADAHAGDGGTTAPEASIDDLDTDDLVRMALGLSQS</sequence>
<dbReference type="InterPro" id="IPR006162">
    <property type="entry name" value="Ppantetheine_attach_site"/>
</dbReference>
<proteinExistence type="predicted"/>
<dbReference type="SUPFAM" id="SSF47336">
    <property type="entry name" value="ACP-like"/>
    <property type="match status" value="1"/>
</dbReference>
<gene>
    <name evidence="7" type="ORF">NGF19_30235</name>
</gene>
<evidence type="ECO:0000313" key="7">
    <source>
        <dbReference type="EMBL" id="MCN9245009.1"/>
    </source>
</evidence>
<evidence type="ECO:0000256" key="3">
    <source>
        <dbReference type="ARBA" id="ARBA00022679"/>
    </source>
</evidence>
<accession>A0ABT0ZN45</accession>
<dbReference type="InterPro" id="IPR013968">
    <property type="entry name" value="PKS_KR"/>
</dbReference>
<evidence type="ECO:0000313" key="8">
    <source>
        <dbReference type="Proteomes" id="UP001523219"/>
    </source>
</evidence>
<dbReference type="Pfam" id="PF08659">
    <property type="entry name" value="KR"/>
    <property type="match status" value="1"/>
</dbReference>
<feature type="domain" description="Carrier" evidence="6">
    <location>
        <begin position="513"/>
        <end position="588"/>
    </location>
</feature>
<dbReference type="Gene3D" id="1.10.1200.10">
    <property type="entry name" value="ACP-like"/>
    <property type="match status" value="1"/>
</dbReference>
<keyword evidence="8" id="KW-1185">Reference proteome</keyword>
<dbReference type="SMART" id="SM00822">
    <property type="entry name" value="PKS_KR"/>
    <property type="match status" value="1"/>
</dbReference>
<evidence type="ECO:0000256" key="5">
    <source>
        <dbReference type="SAM" id="MobiDB-lite"/>
    </source>
</evidence>
<dbReference type="InterPro" id="IPR050091">
    <property type="entry name" value="PKS_NRPS_Biosynth_Enz"/>
</dbReference>
<feature type="non-terminal residue" evidence="7">
    <location>
        <position position="1"/>
    </location>
</feature>
<organism evidence="7 8">
    <name type="scientific">Streptomyces macrolidinus</name>
    <dbReference type="NCBI Taxonomy" id="2952607"/>
    <lineage>
        <taxon>Bacteria</taxon>
        <taxon>Bacillati</taxon>
        <taxon>Actinomycetota</taxon>
        <taxon>Actinomycetes</taxon>
        <taxon>Kitasatosporales</taxon>
        <taxon>Streptomycetaceae</taxon>
        <taxon>Streptomyces</taxon>
    </lineage>
</organism>
<keyword evidence="4" id="KW-0511">Multifunctional enzyme</keyword>
<keyword evidence="3" id="KW-0808">Transferase</keyword>
<dbReference type="PROSITE" id="PS50075">
    <property type="entry name" value="CARRIER"/>
    <property type="match status" value="1"/>
</dbReference>
<dbReference type="SUPFAM" id="SSF51735">
    <property type="entry name" value="NAD(P)-binding Rossmann-fold domains"/>
    <property type="match status" value="2"/>
</dbReference>
<keyword evidence="2" id="KW-0597">Phosphoprotein</keyword>
<dbReference type="SMART" id="SM01294">
    <property type="entry name" value="PKS_PP_betabranch"/>
    <property type="match status" value="1"/>
</dbReference>
<name>A0ABT0ZN45_9ACTN</name>
<evidence type="ECO:0000256" key="2">
    <source>
        <dbReference type="ARBA" id="ARBA00022553"/>
    </source>
</evidence>
<reference evidence="7 8" key="1">
    <citation type="submission" date="2022-05" db="EMBL/GenBank/DDBJ databases">
        <title>Streptomyces sp. nov. RY43-2 isolated from soil of a peat swamp forest.</title>
        <authorList>
            <person name="Kanchanasin P."/>
            <person name="Tanasupawat S."/>
            <person name="Phongsopitanun W."/>
        </authorList>
    </citation>
    <scope>NUCLEOTIDE SEQUENCE [LARGE SCALE GENOMIC DNA]</scope>
    <source>
        <strain evidence="7 8">RY43-2</strain>
    </source>
</reference>
<dbReference type="InterPro" id="IPR036736">
    <property type="entry name" value="ACP-like_sf"/>
</dbReference>
<protein>
    <submittedName>
        <fullName evidence="7">Beta-ketoacyl reductase</fullName>
    </submittedName>
</protein>
<comment type="caution">
    <text evidence="7">The sequence shown here is derived from an EMBL/GenBank/DDBJ whole genome shotgun (WGS) entry which is preliminary data.</text>
</comment>
<dbReference type="CDD" id="cd08952">
    <property type="entry name" value="KR_1_SDR_x"/>
    <property type="match status" value="1"/>
</dbReference>
<dbReference type="RefSeq" id="WP_252429110.1">
    <property type="nucleotide sequence ID" value="NZ_JAMWMR010000075.1"/>
</dbReference>
<dbReference type="InterPro" id="IPR057326">
    <property type="entry name" value="KR_dom"/>
</dbReference>